<feature type="compositionally biased region" description="Basic and acidic residues" evidence="1">
    <location>
        <begin position="279"/>
        <end position="292"/>
    </location>
</feature>
<feature type="compositionally biased region" description="Basic and acidic residues" evidence="1">
    <location>
        <begin position="226"/>
        <end position="271"/>
    </location>
</feature>
<feature type="region of interest" description="Disordered" evidence="1">
    <location>
        <begin position="153"/>
        <end position="299"/>
    </location>
</feature>
<dbReference type="Proteomes" id="UP000502504">
    <property type="component" value="Chromosome"/>
</dbReference>
<reference evidence="3 5" key="2">
    <citation type="submission" date="2020-03" db="EMBL/GenBank/DDBJ databases">
        <title>Is there a link between lipid content and antibiotic production in Streptomyces?</title>
        <authorList>
            <person name="David M."/>
            <person name="Lejeune C."/>
            <person name="Abreu S."/>
            <person name="Thibessard A."/>
            <person name="Leblond P."/>
            <person name="Chaminade P."/>
            <person name="Virolle M.-J."/>
        </authorList>
    </citation>
    <scope>NUCLEOTIDE SEQUENCE [LARGE SCALE GENOMIC DNA]</scope>
    <source>
        <strain evidence="3 5">DSM 41481</strain>
    </source>
</reference>
<evidence type="ECO:0000313" key="2">
    <source>
        <dbReference type="EMBL" id="OOQ47774.1"/>
    </source>
</evidence>
<protein>
    <submittedName>
        <fullName evidence="3">Uncharacterized protein</fullName>
    </submittedName>
</protein>
<dbReference type="RefSeq" id="WP_078636342.1">
    <property type="nucleotide sequence ID" value="NZ_CM007717.1"/>
</dbReference>
<feature type="compositionally biased region" description="Basic and acidic residues" evidence="1">
    <location>
        <begin position="180"/>
        <end position="219"/>
    </location>
</feature>
<gene>
    <name evidence="2" type="ORF">AFM16_34380</name>
    <name evidence="3" type="ORF">HCX60_34970</name>
</gene>
<dbReference type="EMBL" id="CP050692">
    <property type="protein sequence ID" value="QIT48093.1"/>
    <property type="molecule type" value="Genomic_DNA"/>
</dbReference>
<proteinExistence type="predicted"/>
<evidence type="ECO:0000313" key="3">
    <source>
        <dbReference type="EMBL" id="QIT48093.1"/>
    </source>
</evidence>
<evidence type="ECO:0000313" key="5">
    <source>
        <dbReference type="Proteomes" id="UP000502504"/>
    </source>
</evidence>
<keyword evidence="4" id="KW-1185">Reference proteome</keyword>
<dbReference type="EMBL" id="LHQL01000014">
    <property type="protein sequence ID" value="OOQ47774.1"/>
    <property type="molecule type" value="Genomic_DNA"/>
</dbReference>
<dbReference type="Proteomes" id="UP000190306">
    <property type="component" value="Chromosome"/>
</dbReference>
<name>A0AAE6YDT2_STRAT</name>
<dbReference type="AlphaFoldDB" id="A0AAE6YDT2"/>
<evidence type="ECO:0000313" key="4">
    <source>
        <dbReference type="Proteomes" id="UP000190306"/>
    </source>
</evidence>
<sequence length="299" mass="33195">MGRERAGDGGAQDVERLLDDLYTTPPPGFVTRRAELALTAGSAGNAADARRIRAARRPTLAAWAANLLLRAAPEESRRFLELGEALREAFRTLDANEVKDLSDRRRSVVAALTRQAVALAEQAGQRLSDSARQDVESTLRAVLADREAAERWATGRLEHPLTPPTEFGEETGAPSAGSHARGELADRRRRREAEQRHRLEEARREAAAADRRLRDRRTEQAVSDEELTRARADHDRAAAEVSEAERRLDQARSRLRLAEEERRTAEERQRAAADAVSEAEEHAQSAAREVERLTPPSST</sequence>
<reference evidence="2 4" key="1">
    <citation type="submission" date="2015-07" db="EMBL/GenBank/DDBJ databases">
        <title>Draft Genome Sequence of Streptomyces antibioticus, IMRU 3720 reveals insights in the evolution of actinomycin biosynthetic gene clusters in Streptomyces.</title>
        <authorList>
            <person name="Crnovcic I."/>
            <person name="Ruckert C."/>
            <person name="Kalinowksi J."/>
            <person name="Keller U."/>
        </authorList>
    </citation>
    <scope>NUCLEOTIDE SEQUENCE [LARGE SCALE GENOMIC DNA]</scope>
    <source>
        <strain evidence="2 4">DSM 41481</strain>
    </source>
</reference>
<evidence type="ECO:0000256" key="1">
    <source>
        <dbReference type="SAM" id="MobiDB-lite"/>
    </source>
</evidence>
<organism evidence="3 5">
    <name type="scientific">Streptomyces antibioticus</name>
    <dbReference type="NCBI Taxonomy" id="1890"/>
    <lineage>
        <taxon>Bacteria</taxon>
        <taxon>Bacillati</taxon>
        <taxon>Actinomycetota</taxon>
        <taxon>Actinomycetes</taxon>
        <taxon>Kitasatosporales</taxon>
        <taxon>Streptomycetaceae</taxon>
        <taxon>Streptomyces</taxon>
    </lineage>
</organism>
<accession>A0AAE6YDT2</accession>